<keyword evidence="2" id="KW-0732">Signal</keyword>
<feature type="chain" id="PRO_5016836939" evidence="2">
    <location>
        <begin position="24"/>
        <end position="107"/>
    </location>
</feature>
<comment type="caution">
    <text evidence="3">The sequence shown here is derived from an EMBL/GenBank/DDBJ whole genome shotgun (WGS) entry which is preliminary data.</text>
</comment>
<organism evidence="3 4">
    <name type="scientific">Pseudorhodoferax soli</name>
    <dbReference type="NCBI Taxonomy" id="545864"/>
    <lineage>
        <taxon>Bacteria</taxon>
        <taxon>Pseudomonadati</taxon>
        <taxon>Pseudomonadota</taxon>
        <taxon>Betaproteobacteria</taxon>
        <taxon>Burkholderiales</taxon>
        <taxon>Comamonadaceae</taxon>
    </lineage>
</organism>
<dbReference type="AlphaFoldDB" id="A0A368XNJ6"/>
<evidence type="ECO:0000313" key="3">
    <source>
        <dbReference type="EMBL" id="RCW68087.1"/>
    </source>
</evidence>
<dbReference type="RefSeq" id="WP_114470616.1">
    <property type="nucleotide sequence ID" value="NZ_QPJK01000008.1"/>
</dbReference>
<name>A0A368XNJ6_9BURK</name>
<dbReference type="EMBL" id="QPJK01000008">
    <property type="protein sequence ID" value="RCW68087.1"/>
    <property type="molecule type" value="Genomic_DNA"/>
</dbReference>
<proteinExistence type="predicted"/>
<feature type="signal peptide" evidence="2">
    <location>
        <begin position="1"/>
        <end position="23"/>
    </location>
</feature>
<reference evidence="3 4" key="1">
    <citation type="submission" date="2018-07" db="EMBL/GenBank/DDBJ databases">
        <title>Genomic Encyclopedia of Type Strains, Phase IV (KMG-IV): sequencing the most valuable type-strain genomes for metagenomic binning, comparative biology and taxonomic classification.</title>
        <authorList>
            <person name="Goeker M."/>
        </authorList>
    </citation>
    <scope>NUCLEOTIDE SEQUENCE [LARGE SCALE GENOMIC DNA]</scope>
    <source>
        <strain evidence="3 4">DSM 21634</strain>
    </source>
</reference>
<evidence type="ECO:0000256" key="1">
    <source>
        <dbReference type="SAM" id="MobiDB-lite"/>
    </source>
</evidence>
<dbReference type="Proteomes" id="UP000252884">
    <property type="component" value="Unassembled WGS sequence"/>
</dbReference>
<gene>
    <name evidence="3" type="ORF">DES41_108266</name>
</gene>
<keyword evidence="4" id="KW-1185">Reference proteome</keyword>
<sequence>MFKKSPAAWLASLTTFVAFTAGAQTAPVVDAPSATPSSLSYNSAMDGYRAFADEKAIPWKAANDTVKSRGGWRAYAKEASGEPSDTKPPAAADPHAGHVMPAPKEKP</sequence>
<evidence type="ECO:0000313" key="4">
    <source>
        <dbReference type="Proteomes" id="UP000252884"/>
    </source>
</evidence>
<accession>A0A368XNJ6</accession>
<protein>
    <submittedName>
        <fullName evidence="3">Uncharacterized protein</fullName>
    </submittedName>
</protein>
<evidence type="ECO:0000256" key="2">
    <source>
        <dbReference type="SAM" id="SignalP"/>
    </source>
</evidence>
<dbReference type="OrthoDB" id="7022621at2"/>
<feature type="region of interest" description="Disordered" evidence="1">
    <location>
        <begin position="73"/>
        <end position="107"/>
    </location>
</feature>